<dbReference type="InterPro" id="IPR008011">
    <property type="entry name" value="Complex1_LYR_dom"/>
</dbReference>
<protein>
    <recommendedName>
        <fullName evidence="3">Complex 1 LYR protein domain-containing protein</fullName>
    </recommendedName>
</protein>
<dbReference type="InterPro" id="IPR045294">
    <property type="entry name" value="Complex1_LYR_LYRM1"/>
</dbReference>
<evidence type="ECO:0000256" key="1">
    <source>
        <dbReference type="ARBA" id="ARBA00009508"/>
    </source>
</evidence>
<dbReference type="RefSeq" id="XP_007511486.1">
    <property type="nucleotide sequence ID" value="XM_007511424.1"/>
</dbReference>
<feature type="region of interest" description="Disordered" evidence="2">
    <location>
        <begin position="112"/>
        <end position="153"/>
    </location>
</feature>
<gene>
    <name evidence="4" type="ORF">Bathy08g04330</name>
</gene>
<evidence type="ECO:0000256" key="2">
    <source>
        <dbReference type="SAM" id="MobiDB-lite"/>
    </source>
</evidence>
<name>K8EHG9_9CHLO</name>
<dbReference type="Proteomes" id="UP000198341">
    <property type="component" value="Chromosome 8"/>
</dbReference>
<feature type="compositionally biased region" description="Basic and acidic residues" evidence="2">
    <location>
        <begin position="133"/>
        <end position="142"/>
    </location>
</feature>
<reference evidence="4 5" key="1">
    <citation type="submission" date="2011-10" db="EMBL/GenBank/DDBJ databases">
        <authorList>
            <person name="Genoscope - CEA"/>
        </authorList>
    </citation>
    <scope>NUCLEOTIDE SEQUENCE [LARGE SCALE GENOMIC DNA]</scope>
    <source>
        <strain evidence="4 5">RCC 1105</strain>
    </source>
</reference>
<evidence type="ECO:0000259" key="3">
    <source>
        <dbReference type="Pfam" id="PF05347"/>
    </source>
</evidence>
<keyword evidence="5" id="KW-1185">Reference proteome</keyword>
<feature type="domain" description="Complex 1 LYR protein" evidence="3">
    <location>
        <begin position="13"/>
        <end position="69"/>
    </location>
</feature>
<evidence type="ECO:0000313" key="5">
    <source>
        <dbReference type="Proteomes" id="UP000198341"/>
    </source>
</evidence>
<dbReference type="CDD" id="cd20261">
    <property type="entry name" value="Complex1_LYR_LYRM1"/>
    <property type="match status" value="1"/>
</dbReference>
<dbReference type="PANTHER" id="PTHR14273">
    <property type="entry name" value="LYR MOTIF-CONTAINING PROTEIN 1"/>
    <property type="match status" value="1"/>
</dbReference>
<dbReference type="KEGG" id="bpg:Bathy08g04330"/>
<dbReference type="EMBL" id="FO082271">
    <property type="protein sequence ID" value="CCO17607.1"/>
    <property type="molecule type" value="Genomic_DNA"/>
</dbReference>
<dbReference type="AlphaFoldDB" id="K8EHG9"/>
<dbReference type="Pfam" id="PF05347">
    <property type="entry name" value="Complex1_LYR"/>
    <property type="match status" value="1"/>
</dbReference>
<dbReference type="GeneID" id="19014412"/>
<dbReference type="OrthoDB" id="275715at2759"/>
<comment type="similarity">
    <text evidence="1">Belongs to the complex I LYR family.</text>
</comment>
<dbReference type="GO" id="GO:0005739">
    <property type="term" value="C:mitochondrion"/>
    <property type="evidence" value="ECO:0007669"/>
    <property type="project" value="TreeGrafter"/>
</dbReference>
<sequence length="153" mass="17475">MSSPSSSLLQRAEVLSLFRHMFRLARKMKRDSLKEAEYITSECKNRFRENRFLKDHAHVQKAIDYAKTRIFYCKNYGIAYERMANVTSSGGGDVKIVHEGLREEVGSYESVGLPKNVTAEEARRKAREKRRRMSESLEESRSRTSGSGGSSST</sequence>
<dbReference type="PANTHER" id="PTHR14273:SF0">
    <property type="entry name" value="LYR MOTIF-CONTAINING PROTEIN 1"/>
    <property type="match status" value="1"/>
</dbReference>
<dbReference type="InterPro" id="IPR040330">
    <property type="entry name" value="LYRM1"/>
</dbReference>
<proteinExistence type="inferred from homology"/>
<dbReference type="STRING" id="41875.K8EHG9"/>
<evidence type="ECO:0000313" key="4">
    <source>
        <dbReference type="EMBL" id="CCO17607.1"/>
    </source>
</evidence>
<accession>K8EHG9</accession>
<organism evidence="4 5">
    <name type="scientific">Bathycoccus prasinos</name>
    <dbReference type="NCBI Taxonomy" id="41875"/>
    <lineage>
        <taxon>Eukaryota</taxon>
        <taxon>Viridiplantae</taxon>
        <taxon>Chlorophyta</taxon>
        <taxon>Mamiellophyceae</taxon>
        <taxon>Mamiellales</taxon>
        <taxon>Bathycoccaceae</taxon>
        <taxon>Bathycoccus</taxon>
    </lineage>
</organism>